<reference evidence="8" key="1">
    <citation type="journal article" date="2019" name="Int. J. Syst. Evol. Microbiol.">
        <title>The Global Catalogue of Microorganisms (GCM) 10K type strain sequencing project: providing services to taxonomists for standard genome sequencing and annotation.</title>
        <authorList>
            <consortium name="The Broad Institute Genomics Platform"/>
            <consortium name="The Broad Institute Genome Sequencing Center for Infectious Disease"/>
            <person name="Wu L."/>
            <person name="Ma J."/>
        </authorList>
    </citation>
    <scope>NUCLEOTIDE SEQUENCE [LARGE SCALE GENOMIC DNA]</scope>
    <source>
        <strain evidence="8">CCUG 53270</strain>
    </source>
</reference>
<evidence type="ECO:0000256" key="2">
    <source>
        <dbReference type="ARBA" id="ARBA00022475"/>
    </source>
</evidence>
<organism evidence="7 8">
    <name type="scientific">Paenibacillus vulneris</name>
    <dbReference type="NCBI Taxonomy" id="1133364"/>
    <lineage>
        <taxon>Bacteria</taxon>
        <taxon>Bacillati</taxon>
        <taxon>Bacillota</taxon>
        <taxon>Bacilli</taxon>
        <taxon>Bacillales</taxon>
        <taxon>Paenibacillaceae</taxon>
        <taxon>Paenibacillus</taxon>
    </lineage>
</organism>
<feature type="transmembrane region" description="Helical" evidence="6">
    <location>
        <begin position="26"/>
        <end position="51"/>
    </location>
</feature>
<dbReference type="SUPFAM" id="SSF103481">
    <property type="entry name" value="Multidrug resistance efflux transporter EmrE"/>
    <property type="match status" value="1"/>
</dbReference>
<comment type="caution">
    <text evidence="7">The sequence shown here is derived from an EMBL/GenBank/DDBJ whole genome shotgun (WGS) entry which is preliminary data.</text>
</comment>
<evidence type="ECO:0000256" key="5">
    <source>
        <dbReference type="ARBA" id="ARBA00023136"/>
    </source>
</evidence>
<evidence type="ECO:0000313" key="8">
    <source>
        <dbReference type="Proteomes" id="UP001597180"/>
    </source>
</evidence>
<evidence type="ECO:0000313" key="7">
    <source>
        <dbReference type="EMBL" id="MFD1225066.1"/>
    </source>
</evidence>
<evidence type="ECO:0000256" key="4">
    <source>
        <dbReference type="ARBA" id="ARBA00022989"/>
    </source>
</evidence>
<proteinExistence type="predicted"/>
<dbReference type="EMBL" id="JBHTLU010000055">
    <property type="protein sequence ID" value="MFD1225066.1"/>
    <property type="molecule type" value="Genomic_DNA"/>
</dbReference>
<keyword evidence="8" id="KW-1185">Reference proteome</keyword>
<evidence type="ECO:0000256" key="1">
    <source>
        <dbReference type="ARBA" id="ARBA00004651"/>
    </source>
</evidence>
<dbReference type="PANTHER" id="PTHR30561">
    <property type="entry name" value="SMR FAMILY PROTON-DEPENDENT DRUG EFFLUX TRANSPORTER SUGE"/>
    <property type="match status" value="1"/>
</dbReference>
<keyword evidence="5 6" id="KW-0472">Membrane</keyword>
<dbReference type="InterPro" id="IPR037185">
    <property type="entry name" value="EmrE-like"/>
</dbReference>
<feature type="transmembrane region" description="Helical" evidence="6">
    <location>
        <begin position="86"/>
        <end position="103"/>
    </location>
</feature>
<gene>
    <name evidence="7" type="ORF">ACFQ4B_33805</name>
</gene>
<dbReference type="InterPro" id="IPR000390">
    <property type="entry name" value="Small_drug/metabolite_transptr"/>
</dbReference>
<name>A0ABW3UXJ2_9BACL</name>
<feature type="transmembrane region" description="Helical" evidence="6">
    <location>
        <begin position="58"/>
        <end position="80"/>
    </location>
</feature>
<dbReference type="Proteomes" id="UP001597180">
    <property type="component" value="Unassembled WGS sequence"/>
</dbReference>
<keyword evidence="3 6" id="KW-0812">Transmembrane</keyword>
<evidence type="ECO:0000256" key="6">
    <source>
        <dbReference type="SAM" id="Phobius"/>
    </source>
</evidence>
<dbReference type="PANTHER" id="PTHR30561:SF9">
    <property type="entry name" value="4-AMINO-4-DEOXY-L-ARABINOSE-PHOSPHOUNDECAPRENOL FLIPPASE SUBUNIT ARNF-RELATED"/>
    <property type="match status" value="1"/>
</dbReference>
<sequence>MTVAASTLLKIGSRGVSFDSGLLSILLGYVSSPLIVLGFVLYALAAFLWIYCLSQFDLSYVTFVSSIQYILLIAVSILVFHEQISLMKWSGCAFILIGVIFWLKG</sequence>
<protein>
    <submittedName>
        <fullName evidence="7">EamA family transporter</fullName>
    </submittedName>
</protein>
<dbReference type="Gene3D" id="1.10.3730.20">
    <property type="match status" value="1"/>
</dbReference>
<comment type="subcellular location">
    <subcellularLocation>
        <location evidence="1">Cell membrane</location>
        <topology evidence="1">Multi-pass membrane protein</topology>
    </subcellularLocation>
</comment>
<keyword evidence="4 6" id="KW-1133">Transmembrane helix</keyword>
<evidence type="ECO:0000256" key="3">
    <source>
        <dbReference type="ARBA" id="ARBA00022692"/>
    </source>
</evidence>
<accession>A0ABW3UXJ2</accession>
<keyword evidence="2" id="KW-1003">Cell membrane</keyword>
<dbReference type="RefSeq" id="WP_345584951.1">
    <property type="nucleotide sequence ID" value="NZ_BAABJG010000001.1"/>
</dbReference>